<evidence type="ECO:0000256" key="1">
    <source>
        <dbReference type="ARBA" id="ARBA00023002"/>
    </source>
</evidence>
<dbReference type="GO" id="GO:0003955">
    <property type="term" value="F:NAD(P)H dehydrogenase (quinone) activity"/>
    <property type="evidence" value="ECO:0007669"/>
    <property type="project" value="TreeGrafter"/>
</dbReference>
<dbReference type="Gene3D" id="3.40.50.360">
    <property type="match status" value="1"/>
</dbReference>
<gene>
    <name evidence="3" type="ORF">SAMN05216260_1317</name>
</gene>
<dbReference type="InterPro" id="IPR029039">
    <property type="entry name" value="Flavoprotein-like_sf"/>
</dbReference>
<dbReference type="Proteomes" id="UP000198614">
    <property type="component" value="Unassembled WGS sequence"/>
</dbReference>
<reference evidence="3 4" key="1">
    <citation type="submission" date="2016-10" db="EMBL/GenBank/DDBJ databases">
        <authorList>
            <person name="de Groot N.N."/>
        </authorList>
    </citation>
    <scope>NUCLEOTIDE SEQUENCE [LARGE SCALE GENOMIC DNA]</scope>
    <source>
        <strain evidence="3 4">CGMCC 4.1859</strain>
    </source>
</reference>
<protein>
    <submittedName>
        <fullName evidence="3">Glutathione-regulated potassium-efflux system ancillary protein KefG</fullName>
    </submittedName>
</protein>
<name>A0A1G7XD42_9ACTN</name>
<dbReference type="InterPro" id="IPR046980">
    <property type="entry name" value="KefG/KefF"/>
</dbReference>
<evidence type="ECO:0000313" key="3">
    <source>
        <dbReference type="EMBL" id="SDG82162.1"/>
    </source>
</evidence>
<evidence type="ECO:0000313" key="4">
    <source>
        <dbReference type="Proteomes" id="UP000198614"/>
    </source>
</evidence>
<accession>A0A1G7XD42</accession>
<dbReference type="OrthoDB" id="9798454at2"/>
<dbReference type="AlphaFoldDB" id="A0A1G7XD42"/>
<dbReference type="SUPFAM" id="SSF52218">
    <property type="entry name" value="Flavoproteins"/>
    <property type="match status" value="1"/>
</dbReference>
<dbReference type="GO" id="GO:0009055">
    <property type="term" value="F:electron transfer activity"/>
    <property type="evidence" value="ECO:0007669"/>
    <property type="project" value="TreeGrafter"/>
</dbReference>
<dbReference type="PANTHER" id="PTHR47307">
    <property type="entry name" value="GLUTATHIONE-REGULATED POTASSIUM-EFFLUX SYSTEM ANCILLARY PROTEIN KEFG"/>
    <property type="match status" value="1"/>
</dbReference>
<sequence>MPPPDVLPATSTDPSPRTLVVVAHPDLASSRVTARLAEAVRDLAHVTVHELHPAHRDGRFDVAHEQRLLREHDRIVLQFPWYWYSVPAVLKAWIDQVLTHGFAYGGTGTALRGKTLQLVTSTGGPKESYADPAPTSRYTMAQFLAPLDATARLLGMRLAEPLVLHGTRTVSEEALTAHAERYRALLDSHASRARQ</sequence>
<dbReference type="EMBL" id="FNAX01000031">
    <property type="protein sequence ID" value="SDG82162.1"/>
    <property type="molecule type" value="Genomic_DNA"/>
</dbReference>
<dbReference type="GO" id="GO:0010181">
    <property type="term" value="F:FMN binding"/>
    <property type="evidence" value="ECO:0007669"/>
    <property type="project" value="TreeGrafter"/>
</dbReference>
<proteinExistence type="predicted"/>
<feature type="domain" description="Flavodoxin-like fold" evidence="2">
    <location>
        <begin position="17"/>
        <end position="185"/>
    </location>
</feature>
<evidence type="ECO:0000259" key="2">
    <source>
        <dbReference type="Pfam" id="PF02525"/>
    </source>
</evidence>
<dbReference type="Pfam" id="PF02525">
    <property type="entry name" value="Flavodoxin_2"/>
    <property type="match status" value="1"/>
</dbReference>
<organism evidence="3 4">
    <name type="scientific">Streptomyces griseoaurantiacus</name>
    <dbReference type="NCBI Taxonomy" id="68213"/>
    <lineage>
        <taxon>Bacteria</taxon>
        <taxon>Bacillati</taxon>
        <taxon>Actinomycetota</taxon>
        <taxon>Actinomycetes</taxon>
        <taxon>Kitasatosporales</taxon>
        <taxon>Streptomycetaceae</taxon>
        <taxon>Streptomyces</taxon>
        <taxon>Streptomyces aurantiacus group</taxon>
    </lineage>
</organism>
<dbReference type="InterPro" id="IPR003680">
    <property type="entry name" value="Flavodoxin_fold"/>
</dbReference>
<keyword evidence="1" id="KW-0560">Oxidoreductase</keyword>
<dbReference type="PANTHER" id="PTHR47307:SF1">
    <property type="entry name" value="GLUTATHIONE-REGULATED POTASSIUM-EFFLUX SYSTEM ANCILLARY PROTEIN KEFG"/>
    <property type="match status" value="1"/>
</dbReference>